<sequence>MLNISAISAIATAAFRTSLLRPNFRVRDIRDCDWIALKRLGINGLVIDKDNCLTRPYEDRLIEELESAWRECVATFGRENVVVASNSAGLAGEDAGLIQAETVATRLNAPVLVHSKPKPDLSVVREIEGYFGGFVTKTAIAKVVLPRGSNHALRTHTVPRLLIIGDRVSTDIILAGRLRQRLGIRPGEVVGILTERVWTHESPGTRLMRWAEARASRTSEGVAPAHVEERWKELQCCFRFPSPAGLASKERDERRPLDPGLSWSGPGFFTYLRYHTSTVREQIRAQIRATVNSSRTRLLEWVLRLVRKQADWISKVYRGSYGLGFRLPEDVERLRIWKGK</sequence>
<dbReference type="GO" id="GO:0008962">
    <property type="term" value="F:phosphatidylglycerophosphatase activity"/>
    <property type="evidence" value="ECO:0007669"/>
    <property type="project" value="InterPro"/>
</dbReference>
<dbReference type="Proteomes" id="UP000886653">
    <property type="component" value="Unassembled WGS sequence"/>
</dbReference>
<dbReference type="OrthoDB" id="198652at2759"/>
<proteinExistence type="predicted"/>
<comment type="caution">
    <text evidence="1">The sequence shown here is derived from an EMBL/GenBank/DDBJ whole genome shotgun (WGS) entry which is preliminary data.</text>
</comment>
<accession>A0A9P6N538</accession>
<evidence type="ECO:0000313" key="2">
    <source>
        <dbReference type="Proteomes" id="UP000886653"/>
    </source>
</evidence>
<reference evidence="1" key="1">
    <citation type="submission" date="2013-11" db="EMBL/GenBank/DDBJ databases">
        <title>Genome sequence of the fusiform rust pathogen reveals effectors for host alternation and coevolution with pine.</title>
        <authorList>
            <consortium name="DOE Joint Genome Institute"/>
            <person name="Smith K."/>
            <person name="Pendleton A."/>
            <person name="Kubisiak T."/>
            <person name="Anderson C."/>
            <person name="Salamov A."/>
            <person name="Aerts A."/>
            <person name="Riley R."/>
            <person name="Clum A."/>
            <person name="Lindquist E."/>
            <person name="Ence D."/>
            <person name="Campbell M."/>
            <person name="Kronenberg Z."/>
            <person name="Feau N."/>
            <person name="Dhillon B."/>
            <person name="Hamelin R."/>
            <person name="Burleigh J."/>
            <person name="Smith J."/>
            <person name="Yandell M."/>
            <person name="Nelson C."/>
            <person name="Grigoriev I."/>
            <person name="Davis J."/>
        </authorList>
    </citation>
    <scope>NUCLEOTIDE SEQUENCE</scope>
    <source>
        <strain evidence="1">G11</strain>
    </source>
</reference>
<name>A0A9P6N538_9BASI</name>
<evidence type="ECO:0000313" key="1">
    <source>
        <dbReference type="EMBL" id="KAG0139259.1"/>
    </source>
</evidence>
<organism evidence="1 2">
    <name type="scientific">Cronartium quercuum f. sp. fusiforme G11</name>
    <dbReference type="NCBI Taxonomy" id="708437"/>
    <lineage>
        <taxon>Eukaryota</taxon>
        <taxon>Fungi</taxon>
        <taxon>Dikarya</taxon>
        <taxon>Basidiomycota</taxon>
        <taxon>Pucciniomycotina</taxon>
        <taxon>Pucciniomycetes</taxon>
        <taxon>Pucciniales</taxon>
        <taxon>Coleosporiaceae</taxon>
        <taxon>Cronartium</taxon>
    </lineage>
</organism>
<dbReference type="EMBL" id="MU167663">
    <property type="protein sequence ID" value="KAG0139259.1"/>
    <property type="molecule type" value="Genomic_DNA"/>
</dbReference>
<dbReference type="InterPro" id="IPR027706">
    <property type="entry name" value="PGP_Pase"/>
</dbReference>
<dbReference type="Pfam" id="PF09419">
    <property type="entry name" value="PGP_phosphatase"/>
    <property type="match status" value="1"/>
</dbReference>
<protein>
    <submittedName>
        <fullName evidence="1">Uncharacterized protein</fullName>
    </submittedName>
</protein>
<dbReference type="AlphaFoldDB" id="A0A9P6N538"/>
<keyword evidence="2" id="KW-1185">Reference proteome</keyword>
<gene>
    <name evidence="1" type="ORF">CROQUDRAFT_666753</name>
</gene>